<feature type="transmembrane region" description="Helical" evidence="1">
    <location>
        <begin position="419"/>
        <end position="438"/>
    </location>
</feature>
<name>A0A1W2FXU8_KIBAR</name>
<dbReference type="EMBL" id="FWXV01000014">
    <property type="protein sequence ID" value="SMD26466.1"/>
    <property type="molecule type" value="Genomic_DNA"/>
</dbReference>
<dbReference type="Proteomes" id="UP000192674">
    <property type="component" value="Unassembled WGS sequence"/>
</dbReference>
<keyword evidence="1" id="KW-0812">Transmembrane</keyword>
<keyword evidence="3" id="KW-1185">Reference proteome</keyword>
<organism evidence="2 3">
    <name type="scientific">Kibdelosporangium aridum</name>
    <dbReference type="NCBI Taxonomy" id="2030"/>
    <lineage>
        <taxon>Bacteria</taxon>
        <taxon>Bacillati</taxon>
        <taxon>Actinomycetota</taxon>
        <taxon>Actinomycetes</taxon>
        <taxon>Pseudonocardiales</taxon>
        <taxon>Pseudonocardiaceae</taxon>
        <taxon>Kibdelosporangium</taxon>
    </lineage>
</organism>
<evidence type="ECO:0000256" key="1">
    <source>
        <dbReference type="SAM" id="Phobius"/>
    </source>
</evidence>
<reference evidence="2 3" key="1">
    <citation type="submission" date="2017-04" db="EMBL/GenBank/DDBJ databases">
        <authorList>
            <person name="Afonso C.L."/>
            <person name="Miller P.J."/>
            <person name="Scott M.A."/>
            <person name="Spackman E."/>
            <person name="Goraichik I."/>
            <person name="Dimitrov K.M."/>
            <person name="Suarez D.L."/>
            <person name="Swayne D.E."/>
        </authorList>
    </citation>
    <scope>NUCLEOTIDE SEQUENCE [LARGE SCALE GENOMIC DNA]</scope>
    <source>
        <strain evidence="2 3">DSM 43828</strain>
    </source>
</reference>
<feature type="transmembrane region" description="Helical" evidence="1">
    <location>
        <begin position="487"/>
        <end position="505"/>
    </location>
</feature>
<gene>
    <name evidence="2" type="ORF">SAMN05661093_10049</name>
</gene>
<protein>
    <submittedName>
        <fullName evidence="2">Uncharacterized protein</fullName>
    </submittedName>
</protein>
<dbReference type="RefSeq" id="WP_143447142.1">
    <property type="nucleotide sequence ID" value="NZ_FWXV01000014.1"/>
</dbReference>
<dbReference type="OrthoDB" id="9817635at2"/>
<keyword evidence="1" id="KW-1133">Transmembrane helix</keyword>
<dbReference type="AlphaFoldDB" id="A0A1W2FXU8"/>
<accession>A0A1W2FXU8</accession>
<evidence type="ECO:0000313" key="2">
    <source>
        <dbReference type="EMBL" id="SMD26466.1"/>
    </source>
</evidence>
<evidence type="ECO:0000313" key="3">
    <source>
        <dbReference type="Proteomes" id="UP000192674"/>
    </source>
</evidence>
<proteinExistence type="predicted"/>
<keyword evidence="1" id="KW-0472">Membrane</keyword>
<sequence length="506" mass="55831">MLVNDLFPLDLSRLGEFNDKLRGLLREGWHIPDSVVDIRLHKPTEDVQADINRVQVFGSTLDDLEVVGVIAGHRLRLRTVQGILEVVDFPGADPYLLFDDDDVNNAHLAWDGDATAALLLPLNWTITAFLKPESSIQDLPEGIEVVVVTNSNTIVAHFREAGLRNLARFVPPEMKRRIYISLEGDAPPVHLGTISFATISAPFQLQVPIHESPLPGEAALHKSSLIRPYCLLAAQPIQASAAVFWKEIVDYCRAAASIYTWVSLASNVQVSEAGVRIEFLGFRRVSFQLPPPESLEVQKVSSTLILREWAFQEASPDRLLAISQVVSLYDQDDPFQHAEDIKASAEVIYVGLRSDAVAEVVKTSRDAYTQTNETVRQALKSSQDLIKASMERFLAGLVAVGAVTIANASRALTDDMSRLLMLFIAGFFVVLALVALVIEGPLLSLQIKNLHHDVRQGAPLLTEDQIRSITESRSVTKTRIRVQTVRIAIPVIYGSLVCAIAIWGYP</sequence>